<comment type="similarity">
    <text evidence="2">Belongs to the binding-protein-dependent transport system permease family. CysTW subfamily.</text>
</comment>
<evidence type="ECO:0000256" key="8">
    <source>
        <dbReference type="RuleBase" id="RU363032"/>
    </source>
</evidence>
<feature type="transmembrane region" description="Helical" evidence="8">
    <location>
        <begin position="27"/>
        <end position="54"/>
    </location>
</feature>
<name>A0A3B0AR94_9BACL</name>
<dbReference type="PROSITE" id="PS50928">
    <property type="entry name" value="ABC_TM1"/>
    <property type="match status" value="1"/>
</dbReference>
<comment type="caution">
    <text evidence="10">The sequence shown here is derived from an EMBL/GenBank/DDBJ whole genome shotgun (WGS) entry which is preliminary data.</text>
</comment>
<comment type="subcellular location">
    <subcellularLocation>
        <location evidence="1 8">Cell membrane</location>
        <topology evidence="1 8">Multi-pass membrane protein</topology>
    </subcellularLocation>
</comment>
<dbReference type="Proteomes" id="UP000282311">
    <property type="component" value="Unassembled WGS sequence"/>
</dbReference>
<keyword evidence="6 8" id="KW-1133">Transmembrane helix</keyword>
<dbReference type="SUPFAM" id="SSF161098">
    <property type="entry name" value="MetI-like"/>
    <property type="match status" value="1"/>
</dbReference>
<dbReference type="CDD" id="cd06261">
    <property type="entry name" value="TM_PBP2"/>
    <property type="match status" value="1"/>
</dbReference>
<organism evidence="10 11">
    <name type="scientific">Paenibacillus ginsengarvi</name>
    <dbReference type="NCBI Taxonomy" id="400777"/>
    <lineage>
        <taxon>Bacteria</taxon>
        <taxon>Bacillati</taxon>
        <taxon>Bacillota</taxon>
        <taxon>Bacilli</taxon>
        <taxon>Bacillales</taxon>
        <taxon>Paenibacillaceae</taxon>
        <taxon>Paenibacillus</taxon>
    </lineage>
</organism>
<evidence type="ECO:0000256" key="4">
    <source>
        <dbReference type="ARBA" id="ARBA00022475"/>
    </source>
</evidence>
<sequence length="305" mass="33841">MQPMPLSLSFDHGKDGSLMLRRLPPQWILMAPGLLILIFFFLLPVGQLLLFSFYRTTADGMMEKAFVFEQYLAFFKDPHYLKILWRTLVMGAVISLLCLILGYCLAYGVARSNPKNKYLLLLLIALPLLTSAVIRNFGWIVILGRKGLINQLLLNIGFIDKPIDLLYTSTGVVIAMVHVLLPFMVLVLYSVLDGMDRNLESAAANLGASPSKVFWFVTLPLSLPGIVAGTLLVFSISISFYITPALIGGPRVQVMATEIYNQTIHLMNWPYASALAVVLLVTVFLITNLYNRALRRSSAQGAGIV</sequence>
<protein>
    <submittedName>
        <fullName evidence="10">ABC transporter permease</fullName>
    </submittedName>
</protein>
<dbReference type="Pfam" id="PF00528">
    <property type="entry name" value="BPD_transp_1"/>
    <property type="match status" value="1"/>
</dbReference>
<keyword evidence="4" id="KW-1003">Cell membrane</keyword>
<evidence type="ECO:0000256" key="6">
    <source>
        <dbReference type="ARBA" id="ARBA00022989"/>
    </source>
</evidence>
<evidence type="ECO:0000313" key="11">
    <source>
        <dbReference type="Proteomes" id="UP000282311"/>
    </source>
</evidence>
<feature type="transmembrane region" description="Helical" evidence="8">
    <location>
        <begin position="213"/>
        <end position="242"/>
    </location>
</feature>
<dbReference type="AlphaFoldDB" id="A0A3B0AR94"/>
<evidence type="ECO:0000256" key="1">
    <source>
        <dbReference type="ARBA" id="ARBA00004651"/>
    </source>
</evidence>
<dbReference type="GO" id="GO:0055085">
    <property type="term" value="P:transmembrane transport"/>
    <property type="evidence" value="ECO:0007669"/>
    <property type="project" value="InterPro"/>
</dbReference>
<dbReference type="PANTHER" id="PTHR42929">
    <property type="entry name" value="INNER MEMBRANE ABC TRANSPORTER PERMEASE PROTEIN YDCU-RELATED-RELATED"/>
    <property type="match status" value="1"/>
</dbReference>
<evidence type="ECO:0000256" key="5">
    <source>
        <dbReference type="ARBA" id="ARBA00022692"/>
    </source>
</evidence>
<evidence type="ECO:0000313" key="10">
    <source>
        <dbReference type="EMBL" id="RKN62989.1"/>
    </source>
</evidence>
<evidence type="ECO:0000256" key="2">
    <source>
        <dbReference type="ARBA" id="ARBA00007069"/>
    </source>
</evidence>
<feature type="transmembrane region" description="Helical" evidence="8">
    <location>
        <begin position="269"/>
        <end position="290"/>
    </location>
</feature>
<feature type="transmembrane region" description="Helical" evidence="8">
    <location>
        <begin position="118"/>
        <end position="145"/>
    </location>
</feature>
<evidence type="ECO:0000256" key="3">
    <source>
        <dbReference type="ARBA" id="ARBA00022448"/>
    </source>
</evidence>
<dbReference type="PANTHER" id="PTHR42929:SF5">
    <property type="entry name" value="ABC TRANSPORTER PERMEASE PROTEIN"/>
    <property type="match status" value="1"/>
</dbReference>
<dbReference type="Gene3D" id="1.10.3720.10">
    <property type="entry name" value="MetI-like"/>
    <property type="match status" value="1"/>
</dbReference>
<accession>A0A3B0AR94</accession>
<reference evidence="10 11" key="1">
    <citation type="journal article" date="2007" name="Int. J. Syst. Evol. Microbiol.">
        <title>Paenibacillus ginsengarvi sp. nov., isolated from soil from ginseng cultivation.</title>
        <authorList>
            <person name="Yoon M.H."/>
            <person name="Ten L.N."/>
            <person name="Im W.T."/>
        </authorList>
    </citation>
    <scope>NUCLEOTIDE SEQUENCE [LARGE SCALE GENOMIC DNA]</scope>
    <source>
        <strain evidence="10 11">KCTC 13059</strain>
    </source>
</reference>
<keyword evidence="11" id="KW-1185">Reference proteome</keyword>
<feature type="domain" description="ABC transmembrane type-1" evidence="9">
    <location>
        <begin position="84"/>
        <end position="290"/>
    </location>
</feature>
<evidence type="ECO:0000256" key="7">
    <source>
        <dbReference type="ARBA" id="ARBA00023136"/>
    </source>
</evidence>
<dbReference type="InterPro" id="IPR000515">
    <property type="entry name" value="MetI-like"/>
</dbReference>
<feature type="transmembrane region" description="Helical" evidence="8">
    <location>
        <begin position="83"/>
        <end position="106"/>
    </location>
</feature>
<evidence type="ECO:0000259" key="9">
    <source>
        <dbReference type="PROSITE" id="PS50928"/>
    </source>
</evidence>
<dbReference type="GO" id="GO:0005886">
    <property type="term" value="C:plasma membrane"/>
    <property type="evidence" value="ECO:0007669"/>
    <property type="project" value="UniProtKB-SubCell"/>
</dbReference>
<keyword evidence="7 8" id="KW-0472">Membrane</keyword>
<keyword evidence="3 8" id="KW-0813">Transport</keyword>
<dbReference type="EMBL" id="RBAH01000046">
    <property type="protein sequence ID" value="RKN62989.1"/>
    <property type="molecule type" value="Genomic_DNA"/>
</dbReference>
<gene>
    <name evidence="10" type="ORF">D7M11_34500</name>
</gene>
<dbReference type="InterPro" id="IPR035906">
    <property type="entry name" value="MetI-like_sf"/>
</dbReference>
<proteinExistence type="inferred from homology"/>
<keyword evidence="5 8" id="KW-0812">Transmembrane</keyword>
<feature type="transmembrane region" description="Helical" evidence="8">
    <location>
        <begin position="165"/>
        <end position="192"/>
    </location>
</feature>